<dbReference type="AlphaFoldDB" id="A0A6G7K8Q8"/>
<proteinExistence type="predicted"/>
<dbReference type="Proteomes" id="UP000501451">
    <property type="component" value="Chromosome"/>
</dbReference>
<gene>
    <name evidence="2" type="ORF">G7057_03315</name>
</gene>
<dbReference type="Pfam" id="PF17225">
    <property type="entry name" value="DUF5301"/>
    <property type="match status" value="1"/>
</dbReference>
<evidence type="ECO:0000313" key="2">
    <source>
        <dbReference type="EMBL" id="QII81601.1"/>
    </source>
</evidence>
<sequence length="137" mass="16116">MKTKSFILFSVVFILAIVLLFLPRRAIDILPNKNEVESVSIKKDNEKVQSTDKDIISNIIDNIENARKTFRSSINDQPLENHFITIVFTRDNEQTDTFYLYQSKNDYFLEKPYEGIYRISQEIEENIISLFNSLSNR</sequence>
<evidence type="ECO:0000259" key="1">
    <source>
        <dbReference type="Pfam" id="PF17225"/>
    </source>
</evidence>
<accession>A0A6G7K8Q8</accession>
<reference evidence="2 3" key="1">
    <citation type="journal article" date="2017" name="Int. J. Syst. Evol. Microbiol.">
        <title>Jeotgalibaca porci sp. nov. and Jeotgalibaca arthritidis sp. nov., isolated from pigs, and emended description of the genus Jeotgalibaca.</title>
        <authorList>
            <person name="Zamora L."/>
            <person name="Perez-Sancho M."/>
            <person name="Dominguez L."/>
            <person name="Fernandez-Garayzabal J.F."/>
            <person name="Vela A.I."/>
        </authorList>
    </citation>
    <scope>NUCLEOTIDE SEQUENCE [LARGE SCALE GENOMIC DNA]</scope>
    <source>
        <strain evidence="2 3">CECT 9157</strain>
    </source>
</reference>
<evidence type="ECO:0000313" key="3">
    <source>
        <dbReference type="Proteomes" id="UP000501451"/>
    </source>
</evidence>
<dbReference type="RefSeq" id="WP_166161323.1">
    <property type="nucleotide sequence ID" value="NZ_CP049740.1"/>
</dbReference>
<dbReference type="KEGG" id="jar:G7057_03315"/>
<dbReference type="InterPro" id="IPR033782">
    <property type="entry name" value="DUF5301"/>
</dbReference>
<protein>
    <submittedName>
        <fullName evidence="2">DUF5301 domain-containing protein</fullName>
    </submittedName>
</protein>
<dbReference type="Gene3D" id="2.60.40.4250">
    <property type="match status" value="1"/>
</dbReference>
<feature type="domain" description="DUF5301" evidence="1">
    <location>
        <begin position="30"/>
        <end position="117"/>
    </location>
</feature>
<keyword evidence="3" id="KW-1185">Reference proteome</keyword>
<name>A0A6G7K8Q8_9LACT</name>
<dbReference type="EMBL" id="CP049740">
    <property type="protein sequence ID" value="QII81601.1"/>
    <property type="molecule type" value="Genomic_DNA"/>
</dbReference>
<organism evidence="2 3">
    <name type="scientific">Jeotgalibaca arthritidis</name>
    <dbReference type="NCBI Taxonomy" id="1868794"/>
    <lineage>
        <taxon>Bacteria</taxon>
        <taxon>Bacillati</taxon>
        <taxon>Bacillota</taxon>
        <taxon>Bacilli</taxon>
        <taxon>Lactobacillales</taxon>
        <taxon>Carnobacteriaceae</taxon>
        <taxon>Jeotgalibaca</taxon>
    </lineage>
</organism>